<dbReference type="Gene3D" id="1.20.1160.11">
    <property type="entry name" value="Paired amphipathic helix"/>
    <property type="match status" value="3"/>
</dbReference>
<evidence type="ECO:0000256" key="3">
    <source>
        <dbReference type="ARBA" id="ARBA00023242"/>
    </source>
</evidence>
<name>A0A8S9XC18_APOLU</name>
<comment type="subcellular location">
    <subcellularLocation>
        <location evidence="1 4">Nucleus</location>
    </subcellularLocation>
</comment>
<protein>
    <recommendedName>
        <fullName evidence="6">Histone deacetylase interacting domain-containing protein</fullName>
    </recommendedName>
</protein>
<feature type="compositionally biased region" description="Polar residues" evidence="5">
    <location>
        <begin position="1168"/>
        <end position="1184"/>
    </location>
</feature>
<dbReference type="EMBL" id="WIXP02000008">
    <property type="protein sequence ID" value="KAF6206610.1"/>
    <property type="molecule type" value="Genomic_DNA"/>
</dbReference>
<organism evidence="7 8">
    <name type="scientific">Apolygus lucorum</name>
    <name type="common">Small green plant bug</name>
    <name type="synonym">Lygocoris lucorum</name>
    <dbReference type="NCBI Taxonomy" id="248454"/>
    <lineage>
        <taxon>Eukaryota</taxon>
        <taxon>Metazoa</taxon>
        <taxon>Ecdysozoa</taxon>
        <taxon>Arthropoda</taxon>
        <taxon>Hexapoda</taxon>
        <taxon>Insecta</taxon>
        <taxon>Pterygota</taxon>
        <taxon>Neoptera</taxon>
        <taxon>Paraneoptera</taxon>
        <taxon>Hemiptera</taxon>
        <taxon>Heteroptera</taxon>
        <taxon>Panheteroptera</taxon>
        <taxon>Cimicomorpha</taxon>
        <taxon>Miridae</taxon>
        <taxon>Mirini</taxon>
        <taxon>Apolygus</taxon>
    </lineage>
</organism>
<feature type="domain" description="Histone deacetylase interacting" evidence="6">
    <location>
        <begin position="861"/>
        <end position="961"/>
    </location>
</feature>
<dbReference type="InterPro" id="IPR036600">
    <property type="entry name" value="PAH_sf"/>
</dbReference>
<dbReference type="GO" id="GO:0000122">
    <property type="term" value="P:negative regulation of transcription by RNA polymerase II"/>
    <property type="evidence" value="ECO:0007669"/>
    <property type="project" value="TreeGrafter"/>
</dbReference>
<keyword evidence="2" id="KW-0678">Repressor</keyword>
<dbReference type="SMART" id="SM00761">
    <property type="entry name" value="HDAC_interact"/>
    <property type="match status" value="1"/>
</dbReference>
<keyword evidence="3 4" id="KW-0539">Nucleus</keyword>
<dbReference type="PANTHER" id="PTHR12346:SF0">
    <property type="entry name" value="SIN3A, ISOFORM G"/>
    <property type="match status" value="1"/>
</dbReference>
<proteinExistence type="predicted"/>
<dbReference type="OrthoDB" id="10265969at2759"/>
<evidence type="ECO:0000256" key="4">
    <source>
        <dbReference type="PROSITE-ProRule" id="PRU00810"/>
    </source>
</evidence>
<gene>
    <name evidence="7" type="ORF">GE061_017846</name>
</gene>
<feature type="region of interest" description="Disordered" evidence="5">
    <location>
        <begin position="1135"/>
        <end position="1184"/>
    </location>
</feature>
<dbReference type="InterPro" id="IPR039774">
    <property type="entry name" value="Sin3-like"/>
</dbReference>
<dbReference type="PANTHER" id="PTHR12346">
    <property type="entry name" value="SIN3B-RELATED"/>
    <property type="match status" value="1"/>
</dbReference>
<keyword evidence="8" id="KW-1185">Reference proteome</keyword>
<feature type="region of interest" description="Disordered" evidence="5">
    <location>
        <begin position="820"/>
        <end position="850"/>
    </location>
</feature>
<dbReference type="Pfam" id="PF08295">
    <property type="entry name" value="Sin3_corepress"/>
    <property type="match status" value="1"/>
</dbReference>
<evidence type="ECO:0000313" key="7">
    <source>
        <dbReference type="EMBL" id="KAF6206610.1"/>
    </source>
</evidence>
<feature type="compositionally biased region" description="Polar residues" evidence="5">
    <location>
        <begin position="241"/>
        <end position="252"/>
    </location>
</feature>
<dbReference type="InterPro" id="IPR031693">
    <property type="entry name" value="Sin3_C"/>
</dbReference>
<feature type="region of interest" description="Disordered" evidence="5">
    <location>
        <begin position="241"/>
        <end position="262"/>
    </location>
</feature>
<evidence type="ECO:0000313" key="8">
    <source>
        <dbReference type="Proteomes" id="UP000466442"/>
    </source>
</evidence>
<evidence type="ECO:0000256" key="5">
    <source>
        <dbReference type="SAM" id="MobiDB-lite"/>
    </source>
</evidence>
<feature type="compositionally biased region" description="Basic and acidic residues" evidence="5">
    <location>
        <begin position="647"/>
        <end position="665"/>
    </location>
</feature>
<feature type="compositionally biased region" description="Polar residues" evidence="5">
    <location>
        <begin position="833"/>
        <end position="850"/>
    </location>
</feature>
<dbReference type="InterPro" id="IPR013194">
    <property type="entry name" value="HDAC_interact_dom"/>
</dbReference>
<dbReference type="FunFam" id="1.20.1160.11:FF:000004">
    <property type="entry name" value="Paired amphipathic helix protein Sin3a"/>
    <property type="match status" value="1"/>
</dbReference>
<dbReference type="PROSITE" id="PS51477">
    <property type="entry name" value="PAH"/>
    <property type="match status" value="2"/>
</dbReference>
<dbReference type="Proteomes" id="UP000466442">
    <property type="component" value="Unassembled WGS sequence"/>
</dbReference>
<dbReference type="SUPFAM" id="SSF47762">
    <property type="entry name" value="PAH2 domain"/>
    <property type="match status" value="3"/>
</dbReference>
<evidence type="ECO:0000259" key="6">
    <source>
        <dbReference type="SMART" id="SM00761"/>
    </source>
</evidence>
<dbReference type="Pfam" id="PF02671">
    <property type="entry name" value="PAH"/>
    <property type="match status" value="2"/>
</dbReference>
<feature type="compositionally biased region" description="Polar residues" evidence="5">
    <location>
        <begin position="1145"/>
        <end position="1155"/>
    </location>
</feature>
<evidence type="ECO:0000256" key="2">
    <source>
        <dbReference type="ARBA" id="ARBA00022491"/>
    </source>
</evidence>
<reference evidence="7" key="1">
    <citation type="journal article" date="2021" name="Mol. Ecol. Resour.">
        <title>Apolygus lucorum genome provides insights into omnivorousness and mesophyll feeding.</title>
        <authorList>
            <person name="Liu Y."/>
            <person name="Liu H."/>
            <person name="Wang H."/>
            <person name="Huang T."/>
            <person name="Liu B."/>
            <person name="Yang B."/>
            <person name="Yin L."/>
            <person name="Li B."/>
            <person name="Zhang Y."/>
            <person name="Zhang S."/>
            <person name="Jiang F."/>
            <person name="Zhang X."/>
            <person name="Ren Y."/>
            <person name="Wang B."/>
            <person name="Wang S."/>
            <person name="Lu Y."/>
            <person name="Wu K."/>
            <person name="Fan W."/>
            <person name="Wang G."/>
        </authorList>
    </citation>
    <scope>NUCLEOTIDE SEQUENCE</scope>
    <source>
        <strain evidence="7">12Hb</strain>
    </source>
</reference>
<accession>A0A8S9XC18</accession>
<evidence type="ECO:0000256" key="1">
    <source>
        <dbReference type="ARBA" id="ARBA00004123"/>
    </source>
</evidence>
<comment type="caution">
    <text evidence="7">The sequence shown here is derived from an EMBL/GenBank/DDBJ whole genome shotgun (WGS) entry which is preliminary data.</text>
</comment>
<sequence>MVFAEDALANLGGLAFFKEADDQQASQAGSDKLQVNIHLARYDYPGFPVPVDVVRPSFHLFLTLLPVLDFQLFLPYFPPKSRQTAVFRAQVGGPDGRRIRENTSFERSFFPSRLATVARQRRIPKAGRVHCTCPEGDVICGIFSFIGIFYHRPSSSSYPNFHRGTNRSPHTASNVVQPTYPAIAKGGGPPDVNSIQQYPLAAANFVTMPSITASVKTSGGLQGGSAPHGSGILVTSQFRHNKVPSSGRTSPPTVVGSAGVPNVSGPTQQFQRLKVEDALSYLDQVKYKFNSQPQVYNDFLEIMKEFKSQCIDTPGVIARVSHLFKGYPELISGFNTFLPPGYKIEVQANDTGYSLQVSVSNPLGHQTMTEIPALTPTQQHSVVVTNQTNKPPTNYTSIVGGSSTVVTTTNVVPTVTSTAHLVKAASGVPATVERAPPPAALSISGPPERTPAIATVSSLQGAQVLTGAASISTAAALVAASPSVPAATNLSTANHQAGQQQTNQPVEFNHAINYVNKIKNRFQGQPDKYKKFLEILHTYQKEQKNVKSGSGGSGGGVIGPISSGKHLTEAEVYSQVAQLFENHDDLLVEFGQFLPDATSHNSLSLASLVHSSTSNHHVSFGLEPKTVERKMPHSIKYSGNSSNRVEGNGRERDRDRNERDGRDVPTKPSPPSSGSKAISGTKRSNELFNSTPIGPNSPGAAHHGPPGPVKRPKFSHSSSHSYSHFEAIKRAFRNPAKYDHLLRCFHLFNIEIISKAELVDLISPLLARLPDHLNYFKEYLGETGPVVLPSDTSRSSAPVSPPAPIHHPIHMPTHLNTIGPPPIPGITPIQDSHPLSNNRISSESRSDLGTTASTADIDFSTCKRIGASYCALPKNAPPPRCSGRTSLCRQVLNDTWVSFPTWSEDSTFVTSRKTQYEEYIYRCEDERFELDLVIESNAATILVLENVQKKMSRMTPEELSKFTLEDNLGGTSNTIHIRAIKRIYGDKAADVIEGLKLNPSVSVPLVLRRLRSKENEWRHAQKGFNKTWRDQNEKFYLKSLDHQGINFKQNDLKALRSKYLCNEIESLYDERHESEDPRTGPHIHLTYTDKNILDDAANLLIHHVKRQTAIHKQDKQRIKQLLRHSIPDMFHHRRQELSDDERDPGNTQGTYNNNVRVKRESGAGSPVCPTNRTEGNFKSSPNSSLCQDPSAVLVKQEEHPTKFPDEVYTLFFGNNNWYLFLRLHQILCDRLAKMSERSVKIAEEEAQHSLNRKESTTAMLRLKPNEQWQDCYGSMLDMVKSVLDCSMEPQTYEDTLRNMFGIHAYIGFTLDKIVTYAVRQLQYLVTDECCVECWDLHNTFRAKGGAGGLVVTADERTAVETGYLRAATTLLSNDNCYKIHIYKKECKVTVELLDTERTNSGHKWTEFDNRLGGTSEKADSGVSLCDKDRYGPPPPLFLNRAVRRVKKNFSDPSKQLNPEKCLGTGSHNNVFVIEKSDILKTGCITPSARVSLSSQPRQVHKVLLVVQSVEPARSL</sequence>
<dbReference type="GO" id="GO:0070822">
    <property type="term" value="C:Sin3-type complex"/>
    <property type="evidence" value="ECO:0007669"/>
    <property type="project" value="TreeGrafter"/>
</dbReference>
<dbReference type="FunFam" id="1.20.1160.11:FF:000001">
    <property type="entry name" value="Paired amphipathic helix protein Sin3"/>
    <property type="match status" value="1"/>
</dbReference>
<dbReference type="InterPro" id="IPR003822">
    <property type="entry name" value="PAH"/>
</dbReference>
<dbReference type="GO" id="GO:0003714">
    <property type="term" value="F:transcription corepressor activity"/>
    <property type="evidence" value="ECO:0007669"/>
    <property type="project" value="InterPro"/>
</dbReference>
<feature type="region of interest" description="Disordered" evidence="5">
    <location>
        <begin position="616"/>
        <end position="718"/>
    </location>
</feature>
<dbReference type="Pfam" id="PF16879">
    <property type="entry name" value="Sin3a_C"/>
    <property type="match status" value="1"/>
</dbReference>